<protein>
    <submittedName>
        <fullName evidence="1">Uncharacterized protein</fullName>
    </submittedName>
</protein>
<dbReference type="Gene3D" id="2.60.40.1180">
    <property type="entry name" value="Golgi alpha-mannosidase II"/>
    <property type="match status" value="1"/>
</dbReference>
<evidence type="ECO:0000313" key="1">
    <source>
        <dbReference type="EMBL" id="SNS77240.1"/>
    </source>
</evidence>
<gene>
    <name evidence="1" type="ORF">SAMN06296052_1139</name>
</gene>
<dbReference type="AlphaFoldDB" id="A0A239H7A6"/>
<name>A0A239H7A6_9BACT</name>
<organism evidence="1 2">
    <name type="scientific">Pontibacter ummariensis</name>
    <dbReference type="NCBI Taxonomy" id="1610492"/>
    <lineage>
        <taxon>Bacteria</taxon>
        <taxon>Pseudomonadati</taxon>
        <taxon>Bacteroidota</taxon>
        <taxon>Cytophagia</taxon>
        <taxon>Cytophagales</taxon>
        <taxon>Hymenobacteraceae</taxon>
        <taxon>Pontibacter</taxon>
    </lineage>
</organism>
<dbReference type="InterPro" id="IPR013780">
    <property type="entry name" value="Glyco_hydro_b"/>
</dbReference>
<evidence type="ECO:0000313" key="2">
    <source>
        <dbReference type="Proteomes" id="UP000198432"/>
    </source>
</evidence>
<accession>A0A239H7A6</accession>
<reference evidence="2" key="1">
    <citation type="submission" date="2017-06" db="EMBL/GenBank/DDBJ databases">
        <authorList>
            <person name="Varghese N."/>
            <person name="Submissions S."/>
        </authorList>
    </citation>
    <scope>NUCLEOTIDE SEQUENCE [LARGE SCALE GENOMIC DNA]</scope>
    <source>
        <strain evidence="2">NKM1</strain>
    </source>
</reference>
<dbReference type="Proteomes" id="UP000198432">
    <property type="component" value="Unassembled WGS sequence"/>
</dbReference>
<keyword evidence="2" id="KW-1185">Reference proteome</keyword>
<proteinExistence type="predicted"/>
<sequence length="80" mass="9133">MKVLRASTERSLEYNDRPISVRLFLVALSFTVTVFGQGNSKDEVFNKEVDFSRETYQVRDVWAKKSKGTTKKAFKATIPA</sequence>
<dbReference type="EMBL" id="FZOQ01000013">
    <property type="protein sequence ID" value="SNS77240.1"/>
    <property type="molecule type" value="Genomic_DNA"/>
</dbReference>